<comment type="caution">
    <text evidence="2">The sequence shown here is derived from an EMBL/GenBank/DDBJ whole genome shotgun (WGS) entry which is preliminary data.</text>
</comment>
<evidence type="ECO:0000313" key="2">
    <source>
        <dbReference type="EMBL" id="GMM37238.1"/>
    </source>
</evidence>
<name>A0AAV5QR14_9ASCO</name>
<dbReference type="PANTHER" id="PTHR13315:SF1">
    <property type="entry name" value="PROTEIN TED1"/>
    <property type="match status" value="1"/>
</dbReference>
<organism evidence="2 3">
    <name type="scientific">Saccharomycopsis crataegensis</name>
    <dbReference type="NCBI Taxonomy" id="43959"/>
    <lineage>
        <taxon>Eukaryota</taxon>
        <taxon>Fungi</taxon>
        <taxon>Dikarya</taxon>
        <taxon>Ascomycota</taxon>
        <taxon>Saccharomycotina</taxon>
        <taxon>Saccharomycetes</taxon>
        <taxon>Saccharomycopsidaceae</taxon>
        <taxon>Saccharomycopsis</taxon>
    </lineage>
</organism>
<dbReference type="Proteomes" id="UP001360560">
    <property type="component" value="Unassembled WGS sequence"/>
</dbReference>
<dbReference type="GeneID" id="90075213"/>
<dbReference type="InterPro" id="IPR033308">
    <property type="entry name" value="PGAP5/Cdc1/Ted1"/>
</dbReference>
<proteinExistence type="predicted"/>
<keyword evidence="1" id="KW-0472">Membrane</keyword>
<protein>
    <submittedName>
        <fullName evidence="2">Ted1 protein</fullName>
    </submittedName>
</protein>
<sequence>MTVKQAVSKAAVFLGIIGLALNAYIYTYPSLNPENCSWYRPTPEFQDPIKAQLIAIPWVGDLINTYYYKQFENYSNGFEEIKLLAVGDPQINGNWPTTPYMKRLDNYGNDYYLGHIYQVMKNRLHPTHVSVMGDLFSSQWIGDSEFYNRTRRYLTRLYPQPEDHTKAVFEVLDKHQDLDWQGYIDQIKGVSMDEAFDYHFEDTYEWTNSSVKNFTGEPLFINITGNHDVGYSGDATWQHMTRYHRLFGKDNFYIEYNKGTEYAYRIVVLNTLFLEGPALQPEFVEYTHHFLQKLKAREFEGSTILLTHIPFYKKEGLCVDGPKHDFYNEETSKREPYKLGKLRSQNHISYEMTQEVLDIIFGSTDKPGIILTGHDHEGCYNVYDKDLQSGVWEASPVKTHDSSKANNYIQEVTVRAVMGDYDGNIGLMTGNFDKEAGQWDFHYSACPFIVQHVWWATKAVSIIELFLISFLVVA</sequence>
<accession>A0AAV5QR14</accession>
<dbReference type="RefSeq" id="XP_064854234.1">
    <property type="nucleotide sequence ID" value="XM_064998162.1"/>
</dbReference>
<dbReference type="GO" id="GO:0016020">
    <property type="term" value="C:membrane"/>
    <property type="evidence" value="ECO:0007669"/>
    <property type="project" value="GOC"/>
</dbReference>
<dbReference type="AlphaFoldDB" id="A0AAV5QR14"/>
<dbReference type="SUPFAM" id="SSF56300">
    <property type="entry name" value="Metallo-dependent phosphatases"/>
    <property type="match status" value="1"/>
</dbReference>
<dbReference type="EMBL" id="BTFZ01000011">
    <property type="protein sequence ID" value="GMM37238.1"/>
    <property type="molecule type" value="Genomic_DNA"/>
</dbReference>
<keyword evidence="3" id="KW-1185">Reference proteome</keyword>
<reference evidence="2 3" key="1">
    <citation type="journal article" date="2023" name="Elife">
        <title>Identification of key yeast species and microbe-microbe interactions impacting larval growth of Drosophila in the wild.</title>
        <authorList>
            <person name="Mure A."/>
            <person name="Sugiura Y."/>
            <person name="Maeda R."/>
            <person name="Honda K."/>
            <person name="Sakurai N."/>
            <person name="Takahashi Y."/>
            <person name="Watada M."/>
            <person name="Katoh T."/>
            <person name="Gotoh A."/>
            <person name="Gotoh Y."/>
            <person name="Taniguchi I."/>
            <person name="Nakamura K."/>
            <person name="Hayashi T."/>
            <person name="Katayama T."/>
            <person name="Uemura T."/>
            <person name="Hattori Y."/>
        </authorList>
    </citation>
    <scope>NUCLEOTIDE SEQUENCE [LARGE SCALE GENOMIC DNA]</scope>
    <source>
        <strain evidence="2 3">SC-9</strain>
    </source>
</reference>
<dbReference type="PANTHER" id="PTHR13315">
    <property type="entry name" value="METALLO PHOSPHOESTERASE RELATED"/>
    <property type="match status" value="1"/>
</dbReference>
<dbReference type="InterPro" id="IPR029052">
    <property type="entry name" value="Metallo-depent_PP-like"/>
</dbReference>
<evidence type="ECO:0000256" key="1">
    <source>
        <dbReference type="ARBA" id="ARBA00023136"/>
    </source>
</evidence>
<dbReference type="GO" id="GO:0005783">
    <property type="term" value="C:endoplasmic reticulum"/>
    <property type="evidence" value="ECO:0007669"/>
    <property type="project" value="TreeGrafter"/>
</dbReference>
<evidence type="ECO:0000313" key="3">
    <source>
        <dbReference type="Proteomes" id="UP001360560"/>
    </source>
</evidence>
<dbReference type="GO" id="GO:0006506">
    <property type="term" value="P:GPI anchor biosynthetic process"/>
    <property type="evidence" value="ECO:0007669"/>
    <property type="project" value="InterPro"/>
</dbReference>
<gene>
    <name evidence="2" type="ORF">DASC09_045630</name>
</gene>